<keyword evidence="2" id="KW-1185">Reference proteome</keyword>
<proteinExistence type="predicted"/>
<sequence>MEYALFFYFSRCISNHAHLHLYPPFRKHFSDQSWLPVSGNTLYSIPTENFSKADFSIISDLLRNPNISSGPSLESALNRTGVEPHPALVQAVLKHFDCSPKLLHTLFLWAESKAGFKSSATLFNSMVNVLAKAKEFGSAWSMVHDKVSGHDGPDSISKDTFAILIRRYVQAGMTQPAIKAFEFANNLELVNHSDSGTSLFEILLDSLCKEGHVKVASDYFDKRKVLDQSWAPSTWVYNILLNGWFRSKRLLDAERFWLHMRRENVTLSVVTYGILVEGYCRMRRIEKAVEVVKEMRNDGIEPNAIVYNSIIDGFAEAGRFEEVSRMMERFLLCESGPNMFTYTSLVKGYCKVGDLEGASKILKTMISRGFIPTATTYNYFFKYFSKFRKIEEAMNLFTKMIESGYTPDRLTYHLLLNLLCKEERLELVIQVCNEMKTRGCDMNLDASTMLIDFLCRMYKYEEAFAELEDMIRRGIVPQYLTFQKMNHKFKKRGMTDMAEKLQNLMSSLPHSMKLPDSWGGDQDASHARRRTIIQKAETMSHILKTSRDHENLLGIKVD</sequence>
<organism evidence="1 2">
    <name type="scientific">Melia azedarach</name>
    <name type="common">Chinaberry tree</name>
    <dbReference type="NCBI Taxonomy" id="155640"/>
    <lineage>
        <taxon>Eukaryota</taxon>
        <taxon>Viridiplantae</taxon>
        <taxon>Streptophyta</taxon>
        <taxon>Embryophyta</taxon>
        <taxon>Tracheophyta</taxon>
        <taxon>Spermatophyta</taxon>
        <taxon>Magnoliopsida</taxon>
        <taxon>eudicotyledons</taxon>
        <taxon>Gunneridae</taxon>
        <taxon>Pentapetalae</taxon>
        <taxon>rosids</taxon>
        <taxon>malvids</taxon>
        <taxon>Sapindales</taxon>
        <taxon>Meliaceae</taxon>
        <taxon>Melia</taxon>
    </lineage>
</organism>
<dbReference type="EMBL" id="CM051403">
    <property type="protein sequence ID" value="KAJ4707974.1"/>
    <property type="molecule type" value="Genomic_DNA"/>
</dbReference>
<gene>
    <name evidence="1" type="ORF">OWV82_018006</name>
</gene>
<comment type="caution">
    <text evidence="1">The sequence shown here is derived from an EMBL/GenBank/DDBJ whole genome shotgun (WGS) entry which is preliminary data.</text>
</comment>
<evidence type="ECO:0000313" key="1">
    <source>
        <dbReference type="EMBL" id="KAJ4707974.1"/>
    </source>
</evidence>
<evidence type="ECO:0000313" key="2">
    <source>
        <dbReference type="Proteomes" id="UP001164539"/>
    </source>
</evidence>
<name>A0ACC1XB90_MELAZ</name>
<protein>
    <submittedName>
        <fullName evidence="1">Pentatricopeptide repeat</fullName>
    </submittedName>
</protein>
<accession>A0ACC1XB90</accession>
<dbReference type="Proteomes" id="UP001164539">
    <property type="component" value="Chromosome 10"/>
</dbReference>
<reference evidence="1 2" key="1">
    <citation type="journal article" date="2023" name="Science">
        <title>Complex scaffold remodeling in plant triterpene biosynthesis.</title>
        <authorList>
            <person name="De La Pena R."/>
            <person name="Hodgson H."/>
            <person name="Liu J.C."/>
            <person name="Stephenson M.J."/>
            <person name="Martin A.C."/>
            <person name="Owen C."/>
            <person name="Harkess A."/>
            <person name="Leebens-Mack J."/>
            <person name="Jimenez L.E."/>
            <person name="Osbourn A."/>
            <person name="Sattely E.S."/>
        </authorList>
    </citation>
    <scope>NUCLEOTIDE SEQUENCE [LARGE SCALE GENOMIC DNA]</scope>
    <source>
        <strain evidence="2">cv. JPN11</strain>
        <tissue evidence="1">Leaf</tissue>
    </source>
</reference>